<dbReference type="InterPro" id="IPR039800">
    <property type="entry name" value="MICU1/2/3"/>
</dbReference>
<comment type="subcellular location">
    <subcellularLocation>
        <location evidence="1">Mitochondrion inner membrane</location>
    </subcellularLocation>
    <subcellularLocation>
        <location evidence="2">Mitochondrion intermembrane space</location>
    </subcellularLocation>
</comment>
<evidence type="ECO:0000313" key="16">
    <source>
        <dbReference type="EMBL" id="KAK2716526.1"/>
    </source>
</evidence>
<proteinExistence type="inferred from homology"/>
<accession>A0AA88HYF3</accession>
<keyword evidence="14" id="KW-0812">Transmembrane</keyword>
<comment type="similarity">
    <text evidence="13">Belongs to the MICU1 family. MICU1 subfamily.</text>
</comment>
<keyword evidence="4" id="KW-0109">Calcium transport</keyword>
<dbReference type="EMBL" id="JAVRJZ010000011">
    <property type="protein sequence ID" value="KAK2716526.1"/>
    <property type="molecule type" value="Genomic_DNA"/>
</dbReference>
<comment type="caution">
    <text evidence="16">The sequence shown here is derived from an EMBL/GenBank/DDBJ whole genome shotgun (WGS) entry which is preliminary data.</text>
</comment>
<feature type="domain" description="EF-hand" evidence="15">
    <location>
        <begin position="230"/>
        <end position="265"/>
    </location>
</feature>
<keyword evidence="11" id="KW-0496">Mitochondrion</keyword>
<dbReference type="InterPro" id="IPR018247">
    <property type="entry name" value="EF_Hand_1_Ca_BS"/>
</dbReference>
<evidence type="ECO:0000256" key="14">
    <source>
        <dbReference type="SAM" id="Phobius"/>
    </source>
</evidence>
<evidence type="ECO:0000256" key="9">
    <source>
        <dbReference type="ARBA" id="ARBA00022946"/>
    </source>
</evidence>
<keyword evidence="6" id="KW-0677">Repeat</keyword>
<dbReference type="Pfam" id="PF13833">
    <property type="entry name" value="EF-hand_8"/>
    <property type="match status" value="1"/>
</dbReference>
<dbReference type="SMART" id="SM00054">
    <property type="entry name" value="EFh"/>
    <property type="match status" value="2"/>
</dbReference>
<evidence type="ECO:0000256" key="13">
    <source>
        <dbReference type="ARBA" id="ARBA00038333"/>
    </source>
</evidence>
<keyword evidence="5" id="KW-0479">Metal-binding</keyword>
<keyword evidence="10" id="KW-0406">Ion transport</keyword>
<evidence type="ECO:0000256" key="11">
    <source>
        <dbReference type="ARBA" id="ARBA00023128"/>
    </source>
</evidence>
<evidence type="ECO:0000256" key="12">
    <source>
        <dbReference type="ARBA" id="ARBA00023136"/>
    </source>
</evidence>
<protein>
    <recommendedName>
        <fullName evidence="15">EF-hand domain-containing protein</fullName>
    </recommendedName>
</protein>
<dbReference type="AlphaFoldDB" id="A0AA88HYF3"/>
<dbReference type="GO" id="GO:0036444">
    <property type="term" value="P:calcium import into the mitochondrion"/>
    <property type="evidence" value="ECO:0007669"/>
    <property type="project" value="UniProtKB-ARBA"/>
</dbReference>
<dbReference type="PROSITE" id="PS00018">
    <property type="entry name" value="EF_HAND_1"/>
    <property type="match status" value="2"/>
</dbReference>
<keyword evidence="3" id="KW-0813">Transport</keyword>
<keyword evidence="8" id="KW-0106">Calcium</keyword>
<evidence type="ECO:0000256" key="8">
    <source>
        <dbReference type="ARBA" id="ARBA00022837"/>
    </source>
</evidence>
<feature type="domain" description="EF-hand" evidence="15">
    <location>
        <begin position="40"/>
        <end position="75"/>
    </location>
</feature>
<evidence type="ECO:0000256" key="3">
    <source>
        <dbReference type="ARBA" id="ARBA00022448"/>
    </source>
</evidence>
<keyword evidence="14" id="KW-1133">Transmembrane helix</keyword>
<reference evidence="16" key="1">
    <citation type="submission" date="2023-07" db="EMBL/GenBank/DDBJ databases">
        <title>Chromosome-level genome assembly of Artemia franciscana.</title>
        <authorList>
            <person name="Jo E."/>
        </authorList>
    </citation>
    <scope>NUCLEOTIDE SEQUENCE</scope>
    <source>
        <tissue evidence="16">Whole body</tissue>
    </source>
</reference>
<evidence type="ECO:0000256" key="2">
    <source>
        <dbReference type="ARBA" id="ARBA00004569"/>
    </source>
</evidence>
<dbReference type="SUPFAM" id="SSF47473">
    <property type="entry name" value="EF-hand"/>
    <property type="match status" value="2"/>
</dbReference>
<dbReference type="GO" id="GO:0005758">
    <property type="term" value="C:mitochondrial intermembrane space"/>
    <property type="evidence" value="ECO:0007669"/>
    <property type="project" value="UniProtKB-SubCell"/>
</dbReference>
<evidence type="ECO:0000256" key="10">
    <source>
        <dbReference type="ARBA" id="ARBA00023065"/>
    </source>
</evidence>
<dbReference type="PANTHER" id="PTHR12294:SF1">
    <property type="entry name" value="CALCIUM UPTAKE PROTEIN 1, MITOCHONDRIAL"/>
    <property type="match status" value="1"/>
</dbReference>
<evidence type="ECO:0000259" key="15">
    <source>
        <dbReference type="PROSITE" id="PS50222"/>
    </source>
</evidence>
<dbReference type="GO" id="GO:0005509">
    <property type="term" value="F:calcium ion binding"/>
    <property type="evidence" value="ECO:0007669"/>
    <property type="project" value="InterPro"/>
</dbReference>
<dbReference type="Proteomes" id="UP001187531">
    <property type="component" value="Unassembled WGS sequence"/>
</dbReference>
<evidence type="ECO:0000256" key="1">
    <source>
        <dbReference type="ARBA" id="ARBA00004273"/>
    </source>
</evidence>
<name>A0AA88HYF3_ARTSF</name>
<keyword evidence="9" id="KW-0809">Transit peptide</keyword>
<feature type="transmembrane region" description="Helical" evidence="14">
    <location>
        <begin position="20"/>
        <end position="41"/>
    </location>
</feature>
<dbReference type="GO" id="GO:0051560">
    <property type="term" value="P:mitochondrial calcium ion homeostasis"/>
    <property type="evidence" value="ECO:0007669"/>
    <property type="project" value="TreeGrafter"/>
</dbReference>
<keyword evidence="12 14" id="KW-0472">Membrane</keyword>
<gene>
    <name evidence="16" type="ORF">QYM36_006874</name>
</gene>
<evidence type="ECO:0000256" key="4">
    <source>
        <dbReference type="ARBA" id="ARBA00022568"/>
    </source>
</evidence>
<dbReference type="Pfam" id="PF13202">
    <property type="entry name" value="EF-hand_5"/>
    <property type="match status" value="1"/>
</dbReference>
<dbReference type="InterPro" id="IPR011992">
    <property type="entry name" value="EF-hand-dom_pair"/>
</dbReference>
<keyword evidence="7" id="KW-0999">Mitochondrion inner membrane</keyword>
<dbReference type="PROSITE" id="PS50222">
    <property type="entry name" value="EF_HAND_2"/>
    <property type="match status" value="2"/>
</dbReference>
<evidence type="ECO:0000256" key="5">
    <source>
        <dbReference type="ARBA" id="ARBA00022723"/>
    </source>
</evidence>
<dbReference type="CDD" id="cd15900">
    <property type="entry name" value="EFh_MICU"/>
    <property type="match status" value="1"/>
</dbReference>
<organism evidence="16 17">
    <name type="scientific">Artemia franciscana</name>
    <name type="common">Brine shrimp</name>
    <name type="synonym">Artemia sanfranciscana</name>
    <dbReference type="NCBI Taxonomy" id="6661"/>
    <lineage>
        <taxon>Eukaryota</taxon>
        <taxon>Metazoa</taxon>
        <taxon>Ecdysozoa</taxon>
        <taxon>Arthropoda</taxon>
        <taxon>Crustacea</taxon>
        <taxon>Branchiopoda</taxon>
        <taxon>Anostraca</taxon>
        <taxon>Artemiidae</taxon>
        <taxon>Artemia</taxon>
    </lineage>
</organism>
<evidence type="ECO:0000256" key="7">
    <source>
        <dbReference type="ARBA" id="ARBA00022792"/>
    </source>
</evidence>
<keyword evidence="17" id="KW-1185">Reference proteome</keyword>
<dbReference type="Gene3D" id="1.10.238.10">
    <property type="entry name" value="EF-hand"/>
    <property type="match status" value="2"/>
</dbReference>
<sequence>MVKNYREEFGLPKTSIFNRLGRFGLISFSDYIFLLTVLSTSRRHFEIAFRMFDLNGDGDVDVDEFQKVANLTRQQTSVGLRHRDHSVTGNTFKGVNTALSKYFFGNHGDKKLTIDKFLDFQEQLRKEILTLEFNRKKNEDGKITEVDFSEMLLIYANYPEKIKLRTKKRIRKAFKESGKGISLEDYLNFFHFLSNINDVDTALTFYHVAGAAIDKATMKHVARIVANVNLSDHLMDVVFDVFDVNQDGHLSNREFVAVMKNRLLRGLEKPKDTGFFKFLSSVVKCARECKPSLPEF</sequence>
<dbReference type="InterPro" id="IPR002048">
    <property type="entry name" value="EF_hand_dom"/>
</dbReference>
<dbReference type="PANTHER" id="PTHR12294">
    <property type="entry name" value="EF HAND DOMAIN FAMILY A1,A2-RELATED"/>
    <property type="match status" value="1"/>
</dbReference>
<dbReference type="GO" id="GO:1990246">
    <property type="term" value="C:uniplex complex"/>
    <property type="evidence" value="ECO:0007669"/>
    <property type="project" value="TreeGrafter"/>
</dbReference>
<evidence type="ECO:0000256" key="6">
    <source>
        <dbReference type="ARBA" id="ARBA00022737"/>
    </source>
</evidence>
<evidence type="ECO:0000313" key="17">
    <source>
        <dbReference type="Proteomes" id="UP001187531"/>
    </source>
</evidence>